<dbReference type="InterPro" id="IPR029058">
    <property type="entry name" value="AB_hydrolase_fold"/>
</dbReference>
<dbReference type="EMBL" id="BMAO01038718">
    <property type="protein sequence ID" value="GFR26632.1"/>
    <property type="molecule type" value="Genomic_DNA"/>
</dbReference>
<evidence type="ECO:0000256" key="2">
    <source>
        <dbReference type="ARBA" id="ARBA00022801"/>
    </source>
</evidence>
<evidence type="ECO:0000259" key="12">
    <source>
        <dbReference type="Pfam" id="PF00561"/>
    </source>
</evidence>
<evidence type="ECO:0000256" key="7">
    <source>
        <dbReference type="ARBA" id="ARBA00044064"/>
    </source>
</evidence>
<comment type="catalytic activity">
    <reaction evidence="9">
        <text>1,2-didecanoylglycerol + H2O = decanoylglycerol + decanoate + H(+)</text>
        <dbReference type="Rhea" id="RHEA:48596"/>
        <dbReference type="ChEBI" id="CHEBI:11152"/>
        <dbReference type="ChEBI" id="CHEBI:15377"/>
        <dbReference type="ChEBI" id="CHEBI:15378"/>
        <dbReference type="ChEBI" id="CHEBI:27689"/>
        <dbReference type="ChEBI" id="CHEBI:90605"/>
    </reaction>
</comment>
<protein>
    <recommendedName>
        <fullName evidence="7">sn-1-specific diacylglycerol lipase ABHD11</fullName>
        <ecNumber evidence="3">3.1.1.116</ecNumber>
    </recommendedName>
    <alternativeName>
        <fullName evidence="4">Alpha/beta hydrolase domain-containing protein 11</fullName>
    </alternativeName>
</protein>
<keyword evidence="14" id="KW-1185">Reference proteome</keyword>
<evidence type="ECO:0000313" key="13">
    <source>
        <dbReference type="EMBL" id="GFR26632.1"/>
    </source>
</evidence>
<comment type="catalytic activity">
    <reaction evidence="11">
        <text>1-octadecanoyl-2-(5Z,8Z,11Z,14Z-eicosatetraenoyl)-sn-glycerol + H2O = 2-(5Z,8Z,11Z,14Z-eicosatetraenoyl)-glycerol + octadecanoate + H(+)</text>
        <dbReference type="Rhea" id="RHEA:38507"/>
        <dbReference type="ChEBI" id="CHEBI:15377"/>
        <dbReference type="ChEBI" id="CHEBI:15378"/>
        <dbReference type="ChEBI" id="CHEBI:25629"/>
        <dbReference type="ChEBI" id="CHEBI:52392"/>
        <dbReference type="ChEBI" id="CHEBI:75728"/>
    </reaction>
</comment>
<comment type="catalytic activity">
    <reaction evidence="10">
        <text>1-octadecanoyl-2-(9Z-octadecenoyl)-sn-glycerol + H2O = 2-(9Z-octadecenoyl)-glycerol + octadecanoate + H(+)</text>
        <dbReference type="Rhea" id="RHEA:77103"/>
        <dbReference type="ChEBI" id="CHEBI:15377"/>
        <dbReference type="ChEBI" id="CHEBI:15378"/>
        <dbReference type="ChEBI" id="CHEBI:25629"/>
        <dbReference type="ChEBI" id="CHEBI:73990"/>
        <dbReference type="ChEBI" id="CHEBI:75468"/>
    </reaction>
</comment>
<dbReference type="AlphaFoldDB" id="A0A8X6LZP9"/>
<dbReference type="Gene3D" id="3.40.50.1820">
    <property type="entry name" value="alpha/beta hydrolase"/>
    <property type="match status" value="1"/>
</dbReference>
<comment type="catalytic activity">
    <reaction evidence="6">
        <text>a 1,3-diacyl-sn-glycerol + H2O = a 1-acyl-sn-glycerol + a fatty acid + H(+)</text>
        <dbReference type="Rhea" id="RHEA:38503"/>
        <dbReference type="ChEBI" id="CHEBI:15377"/>
        <dbReference type="ChEBI" id="CHEBI:15378"/>
        <dbReference type="ChEBI" id="CHEBI:28868"/>
        <dbReference type="ChEBI" id="CHEBI:64683"/>
        <dbReference type="ChEBI" id="CHEBI:77272"/>
    </reaction>
</comment>
<evidence type="ECO:0000256" key="5">
    <source>
        <dbReference type="ARBA" id="ARBA00043667"/>
    </source>
</evidence>
<dbReference type="InterPro" id="IPR000073">
    <property type="entry name" value="AB_hydrolase_1"/>
</dbReference>
<comment type="catalytic activity">
    <reaction evidence="5">
        <text>a 1,2-diacyl-sn-glycerol + H2O = a 2-acylglycerol + a fatty acid + H(+)</text>
        <dbReference type="Rhea" id="RHEA:33275"/>
        <dbReference type="ChEBI" id="CHEBI:15377"/>
        <dbReference type="ChEBI" id="CHEBI:15378"/>
        <dbReference type="ChEBI" id="CHEBI:17389"/>
        <dbReference type="ChEBI" id="CHEBI:17815"/>
        <dbReference type="ChEBI" id="CHEBI:28868"/>
        <dbReference type="EC" id="3.1.1.116"/>
    </reaction>
</comment>
<dbReference type="Pfam" id="PF00561">
    <property type="entry name" value="Abhydrolase_1"/>
    <property type="match status" value="1"/>
</dbReference>
<dbReference type="PANTHER" id="PTHR46118">
    <property type="entry name" value="PROTEIN ABHD11"/>
    <property type="match status" value="1"/>
</dbReference>
<organism evidence="13 14">
    <name type="scientific">Trichonephila clavata</name>
    <name type="common">Joro spider</name>
    <name type="synonym">Nephila clavata</name>
    <dbReference type="NCBI Taxonomy" id="2740835"/>
    <lineage>
        <taxon>Eukaryota</taxon>
        <taxon>Metazoa</taxon>
        <taxon>Ecdysozoa</taxon>
        <taxon>Arthropoda</taxon>
        <taxon>Chelicerata</taxon>
        <taxon>Arachnida</taxon>
        <taxon>Araneae</taxon>
        <taxon>Araneomorphae</taxon>
        <taxon>Entelegynae</taxon>
        <taxon>Araneoidea</taxon>
        <taxon>Nephilidae</taxon>
        <taxon>Trichonephila</taxon>
    </lineage>
</organism>
<gene>
    <name evidence="13" type="primary">NCL1_21766</name>
    <name evidence="13" type="ORF">TNCT_692931</name>
</gene>
<sequence>MCFRVVPVELHFTTVTPSTWKAFKKKSPIIFIHGLLDSGNSWNRVKNKICQDTGRKGYIITLRNHGRSTWSEEITTEHFIADLENFMADQNISRAVMVAHSIGAKPAMQLALRKEVPGEDSKPKPMAFTLPIYKDIDGTFKWDVNLKPIIRNLETIEVFDYELEEKQIYLGETLFISAEYSKLQVIDEKEVILKHFPNAEVFTAKGVFHCYHTEKATEFMEKNNIFY</sequence>
<dbReference type="SUPFAM" id="SSF53474">
    <property type="entry name" value="alpha/beta-Hydrolases"/>
    <property type="match status" value="1"/>
</dbReference>
<evidence type="ECO:0000256" key="8">
    <source>
        <dbReference type="ARBA" id="ARBA00048283"/>
    </source>
</evidence>
<evidence type="ECO:0000256" key="3">
    <source>
        <dbReference type="ARBA" id="ARBA00026104"/>
    </source>
</evidence>
<evidence type="ECO:0000256" key="11">
    <source>
        <dbReference type="ARBA" id="ARBA00048919"/>
    </source>
</evidence>
<dbReference type="Proteomes" id="UP000887116">
    <property type="component" value="Unassembled WGS sequence"/>
</dbReference>
<keyword evidence="2" id="KW-0378">Hydrolase</keyword>
<dbReference type="EC" id="3.1.1.116" evidence="3"/>
<evidence type="ECO:0000256" key="10">
    <source>
        <dbReference type="ARBA" id="ARBA00048513"/>
    </source>
</evidence>
<dbReference type="PANTHER" id="PTHR46118:SF4">
    <property type="entry name" value="PROTEIN ABHD11"/>
    <property type="match status" value="1"/>
</dbReference>
<feature type="domain" description="AB hydrolase-1" evidence="12">
    <location>
        <begin position="28"/>
        <end position="114"/>
    </location>
</feature>
<proteinExistence type="inferred from homology"/>
<evidence type="ECO:0000256" key="9">
    <source>
        <dbReference type="ARBA" id="ARBA00048504"/>
    </source>
</evidence>
<name>A0A8X6LZP9_TRICU</name>
<evidence type="ECO:0000256" key="1">
    <source>
        <dbReference type="ARBA" id="ARBA00008645"/>
    </source>
</evidence>
<evidence type="ECO:0000313" key="14">
    <source>
        <dbReference type="Proteomes" id="UP000887116"/>
    </source>
</evidence>
<comment type="catalytic activity">
    <reaction evidence="8">
        <text>1-octadecanoyl-2-(4Z,7Z,10Z,13Z,16Z,19Z-docosahexaenoyl)-sn-glycerol + H2O = 2-(4Z,7Z,10Z,13Z,16Z,19Z-docosahexaenoyl)-glycerol + octadecanoate + H(+)</text>
        <dbReference type="Rhea" id="RHEA:77107"/>
        <dbReference type="ChEBI" id="CHEBI:15377"/>
        <dbReference type="ChEBI" id="CHEBI:15378"/>
        <dbReference type="ChEBI" id="CHEBI:25629"/>
        <dbReference type="ChEBI" id="CHEBI:77129"/>
        <dbReference type="ChEBI" id="CHEBI:186738"/>
    </reaction>
</comment>
<evidence type="ECO:0000256" key="4">
    <source>
        <dbReference type="ARBA" id="ARBA00042703"/>
    </source>
</evidence>
<comment type="similarity">
    <text evidence="1">Belongs to the AB hydrolase superfamily.</text>
</comment>
<accession>A0A8X6LZP9</accession>
<evidence type="ECO:0000256" key="6">
    <source>
        <dbReference type="ARBA" id="ARBA00043742"/>
    </source>
</evidence>
<reference evidence="13" key="1">
    <citation type="submission" date="2020-07" db="EMBL/GenBank/DDBJ databases">
        <title>Multicomponent nature underlies the extraordinary mechanical properties of spider dragline silk.</title>
        <authorList>
            <person name="Kono N."/>
            <person name="Nakamura H."/>
            <person name="Mori M."/>
            <person name="Yoshida Y."/>
            <person name="Ohtoshi R."/>
            <person name="Malay A.D."/>
            <person name="Moran D.A.P."/>
            <person name="Tomita M."/>
            <person name="Numata K."/>
            <person name="Arakawa K."/>
        </authorList>
    </citation>
    <scope>NUCLEOTIDE SEQUENCE</scope>
</reference>
<comment type="caution">
    <text evidence="13">The sequence shown here is derived from an EMBL/GenBank/DDBJ whole genome shotgun (WGS) entry which is preliminary data.</text>
</comment>
<dbReference type="GO" id="GO:0016787">
    <property type="term" value="F:hydrolase activity"/>
    <property type="evidence" value="ECO:0007669"/>
    <property type="project" value="UniProtKB-KW"/>
</dbReference>